<sequence length="89" mass="10417">MQSWNKKEGWREEEGEGMDERQRKLEQGVWVRRSGKGEGVKRSDLKREGKGESNGEVTRRREAIKAYLQRLCSNSGYQNGWPERGGFER</sequence>
<evidence type="ECO:0000313" key="3">
    <source>
        <dbReference type="Proteomes" id="UP001292094"/>
    </source>
</evidence>
<feature type="compositionally biased region" description="Basic and acidic residues" evidence="1">
    <location>
        <begin position="1"/>
        <end position="26"/>
    </location>
</feature>
<proteinExistence type="predicted"/>
<dbReference type="Proteomes" id="UP001292094">
    <property type="component" value="Unassembled WGS sequence"/>
</dbReference>
<organism evidence="2 3">
    <name type="scientific">Petrolisthes manimaculis</name>
    <dbReference type="NCBI Taxonomy" id="1843537"/>
    <lineage>
        <taxon>Eukaryota</taxon>
        <taxon>Metazoa</taxon>
        <taxon>Ecdysozoa</taxon>
        <taxon>Arthropoda</taxon>
        <taxon>Crustacea</taxon>
        <taxon>Multicrustacea</taxon>
        <taxon>Malacostraca</taxon>
        <taxon>Eumalacostraca</taxon>
        <taxon>Eucarida</taxon>
        <taxon>Decapoda</taxon>
        <taxon>Pleocyemata</taxon>
        <taxon>Anomura</taxon>
        <taxon>Galatheoidea</taxon>
        <taxon>Porcellanidae</taxon>
        <taxon>Petrolisthes</taxon>
    </lineage>
</organism>
<protein>
    <submittedName>
        <fullName evidence="2">Uncharacterized protein</fullName>
    </submittedName>
</protein>
<feature type="compositionally biased region" description="Basic and acidic residues" evidence="1">
    <location>
        <begin position="35"/>
        <end position="60"/>
    </location>
</feature>
<comment type="caution">
    <text evidence="2">The sequence shown here is derived from an EMBL/GenBank/DDBJ whole genome shotgun (WGS) entry which is preliminary data.</text>
</comment>
<keyword evidence="3" id="KW-1185">Reference proteome</keyword>
<accession>A0AAE1PC14</accession>
<name>A0AAE1PC14_9EUCA</name>
<feature type="region of interest" description="Disordered" evidence="1">
    <location>
        <begin position="1"/>
        <end position="60"/>
    </location>
</feature>
<dbReference type="AlphaFoldDB" id="A0AAE1PC14"/>
<gene>
    <name evidence="2" type="ORF">Pmani_022972</name>
</gene>
<evidence type="ECO:0000256" key="1">
    <source>
        <dbReference type="SAM" id="MobiDB-lite"/>
    </source>
</evidence>
<reference evidence="2" key="1">
    <citation type="submission" date="2023-11" db="EMBL/GenBank/DDBJ databases">
        <title>Genome assemblies of two species of porcelain crab, Petrolisthes cinctipes and Petrolisthes manimaculis (Anomura: Porcellanidae).</title>
        <authorList>
            <person name="Angst P."/>
        </authorList>
    </citation>
    <scope>NUCLEOTIDE SEQUENCE</scope>
    <source>
        <strain evidence="2">PB745_02</strain>
        <tissue evidence="2">Gill</tissue>
    </source>
</reference>
<dbReference type="EMBL" id="JAWZYT010002330">
    <property type="protein sequence ID" value="KAK4305116.1"/>
    <property type="molecule type" value="Genomic_DNA"/>
</dbReference>
<evidence type="ECO:0000313" key="2">
    <source>
        <dbReference type="EMBL" id="KAK4305116.1"/>
    </source>
</evidence>